<evidence type="ECO:0000313" key="1">
    <source>
        <dbReference type="EMBL" id="KZV79306.1"/>
    </source>
</evidence>
<accession>A0A166NLR0</accession>
<proteinExistence type="predicted"/>
<reference evidence="1 2" key="1">
    <citation type="journal article" date="2016" name="Mol. Biol. Evol.">
        <title>Comparative Genomics of Early-Diverging Mushroom-Forming Fungi Provides Insights into the Origins of Lignocellulose Decay Capabilities.</title>
        <authorList>
            <person name="Nagy L.G."/>
            <person name="Riley R."/>
            <person name="Tritt A."/>
            <person name="Adam C."/>
            <person name="Daum C."/>
            <person name="Floudas D."/>
            <person name="Sun H."/>
            <person name="Yadav J.S."/>
            <person name="Pangilinan J."/>
            <person name="Larsson K.H."/>
            <person name="Matsuura K."/>
            <person name="Barry K."/>
            <person name="Labutti K."/>
            <person name="Kuo R."/>
            <person name="Ohm R.A."/>
            <person name="Bhattacharya S.S."/>
            <person name="Shirouzu T."/>
            <person name="Yoshinaga Y."/>
            <person name="Martin F.M."/>
            <person name="Grigoriev I.V."/>
            <person name="Hibbett D.S."/>
        </authorList>
    </citation>
    <scope>NUCLEOTIDE SEQUENCE [LARGE SCALE GENOMIC DNA]</scope>
    <source>
        <strain evidence="1 2">HHB12029</strain>
    </source>
</reference>
<dbReference type="Proteomes" id="UP000077266">
    <property type="component" value="Unassembled WGS sequence"/>
</dbReference>
<sequence length="87" mass="9625">MGRHSRAIQRLPATALGLPRRLEALLEPTTPATPNLLIRTRLAAPRSVDLPLALQLSLLPFSSVFLHNDLFTTWTFISRCADSTSCQ</sequence>
<evidence type="ECO:0000313" key="2">
    <source>
        <dbReference type="Proteomes" id="UP000077266"/>
    </source>
</evidence>
<name>A0A166NLR0_EXIGL</name>
<dbReference type="InParanoid" id="A0A166NLR0"/>
<gene>
    <name evidence="1" type="ORF">EXIGLDRAFT_474361</name>
</gene>
<dbReference type="EMBL" id="KV426640">
    <property type="protein sequence ID" value="KZV79306.1"/>
    <property type="molecule type" value="Genomic_DNA"/>
</dbReference>
<keyword evidence="2" id="KW-1185">Reference proteome</keyword>
<dbReference type="AlphaFoldDB" id="A0A166NLR0"/>
<protein>
    <submittedName>
        <fullName evidence="1">Uncharacterized protein</fullName>
    </submittedName>
</protein>
<organism evidence="1 2">
    <name type="scientific">Exidia glandulosa HHB12029</name>
    <dbReference type="NCBI Taxonomy" id="1314781"/>
    <lineage>
        <taxon>Eukaryota</taxon>
        <taxon>Fungi</taxon>
        <taxon>Dikarya</taxon>
        <taxon>Basidiomycota</taxon>
        <taxon>Agaricomycotina</taxon>
        <taxon>Agaricomycetes</taxon>
        <taxon>Auriculariales</taxon>
        <taxon>Exidiaceae</taxon>
        <taxon>Exidia</taxon>
    </lineage>
</organism>